<evidence type="ECO:0000313" key="8">
    <source>
        <dbReference type="Proteomes" id="UP000195402"/>
    </source>
</evidence>
<proteinExistence type="inferred from homology"/>
<dbReference type="OrthoDB" id="44061at2759"/>
<comment type="caution">
    <text evidence="7">The sequence shown here is derived from an EMBL/GenBank/DDBJ whole genome shotgun (WGS) entry which is preliminary data.</text>
</comment>
<dbReference type="GO" id="GO:0033743">
    <property type="term" value="F:peptide-methionine (R)-S-oxide reductase activity"/>
    <property type="evidence" value="ECO:0007669"/>
    <property type="project" value="UniProtKB-EC"/>
</dbReference>
<feature type="domain" description="MsrB" evidence="6">
    <location>
        <begin position="1"/>
        <end position="85"/>
    </location>
</feature>
<dbReference type="InParanoid" id="A0A200QTX6"/>
<dbReference type="PANTHER" id="PTHR10173">
    <property type="entry name" value="METHIONINE SULFOXIDE REDUCTASE"/>
    <property type="match status" value="1"/>
</dbReference>
<dbReference type="EMBL" id="MVGT01001066">
    <property type="protein sequence ID" value="OVA13926.1"/>
    <property type="molecule type" value="Genomic_DNA"/>
</dbReference>
<dbReference type="GO" id="GO:0005737">
    <property type="term" value="C:cytoplasm"/>
    <property type="evidence" value="ECO:0007669"/>
    <property type="project" value="TreeGrafter"/>
</dbReference>
<dbReference type="GO" id="GO:0030091">
    <property type="term" value="P:protein repair"/>
    <property type="evidence" value="ECO:0007669"/>
    <property type="project" value="InterPro"/>
</dbReference>
<dbReference type="PANTHER" id="PTHR10173:SF52">
    <property type="entry name" value="METHIONINE-R-SULFOXIDE REDUCTASE B1"/>
    <property type="match status" value="1"/>
</dbReference>
<organism evidence="7 8">
    <name type="scientific">Macleaya cordata</name>
    <name type="common">Five-seeded plume-poppy</name>
    <name type="synonym">Bocconia cordata</name>
    <dbReference type="NCBI Taxonomy" id="56857"/>
    <lineage>
        <taxon>Eukaryota</taxon>
        <taxon>Viridiplantae</taxon>
        <taxon>Streptophyta</taxon>
        <taxon>Embryophyta</taxon>
        <taxon>Tracheophyta</taxon>
        <taxon>Spermatophyta</taxon>
        <taxon>Magnoliopsida</taxon>
        <taxon>Ranunculales</taxon>
        <taxon>Papaveraceae</taxon>
        <taxon>Papaveroideae</taxon>
        <taxon>Macleaya</taxon>
    </lineage>
</organism>
<keyword evidence="8" id="KW-1185">Reference proteome</keyword>
<dbReference type="InterPro" id="IPR028427">
    <property type="entry name" value="Met_Sox_Rdtase_MsrB"/>
</dbReference>
<dbReference type="InterPro" id="IPR002579">
    <property type="entry name" value="Met_Sox_Rdtase_MsrB_dom"/>
</dbReference>
<evidence type="ECO:0000259" key="6">
    <source>
        <dbReference type="PROSITE" id="PS51790"/>
    </source>
</evidence>
<evidence type="ECO:0000256" key="1">
    <source>
        <dbReference type="ARBA" id="ARBA00007174"/>
    </source>
</evidence>
<comment type="similarity">
    <text evidence="1">Belongs to the MsrB Met sulfoxide reductase family.</text>
</comment>
<keyword evidence="4" id="KW-0676">Redox-active center</keyword>
<dbReference type="SUPFAM" id="SSF51316">
    <property type="entry name" value="Mss4-like"/>
    <property type="match status" value="1"/>
</dbReference>
<evidence type="ECO:0000313" key="7">
    <source>
        <dbReference type="EMBL" id="OVA13926.1"/>
    </source>
</evidence>
<keyword evidence="3" id="KW-0560">Oxidoreductase</keyword>
<comment type="catalytic activity">
    <reaction evidence="5">
        <text>L-methionyl-[protein] + [thioredoxin]-disulfide + H2O = L-methionyl-(R)-S-oxide-[protein] + [thioredoxin]-dithiol</text>
        <dbReference type="Rhea" id="RHEA:24164"/>
        <dbReference type="Rhea" id="RHEA-COMP:10698"/>
        <dbReference type="Rhea" id="RHEA-COMP:10700"/>
        <dbReference type="Rhea" id="RHEA-COMP:12313"/>
        <dbReference type="Rhea" id="RHEA-COMP:12314"/>
        <dbReference type="ChEBI" id="CHEBI:15377"/>
        <dbReference type="ChEBI" id="CHEBI:16044"/>
        <dbReference type="ChEBI" id="CHEBI:29950"/>
        <dbReference type="ChEBI" id="CHEBI:45764"/>
        <dbReference type="ChEBI" id="CHEBI:50058"/>
        <dbReference type="EC" id="1.8.4.12"/>
    </reaction>
</comment>
<dbReference type="EC" id="1.8.4.12" evidence="2"/>
<evidence type="ECO:0000256" key="4">
    <source>
        <dbReference type="ARBA" id="ARBA00023284"/>
    </source>
</evidence>
<reference evidence="7 8" key="1">
    <citation type="journal article" date="2017" name="Mol. Plant">
        <title>The Genome of Medicinal Plant Macleaya cordata Provides New Insights into Benzylisoquinoline Alkaloids Metabolism.</title>
        <authorList>
            <person name="Liu X."/>
            <person name="Liu Y."/>
            <person name="Huang P."/>
            <person name="Ma Y."/>
            <person name="Qing Z."/>
            <person name="Tang Q."/>
            <person name="Cao H."/>
            <person name="Cheng P."/>
            <person name="Zheng Y."/>
            <person name="Yuan Z."/>
            <person name="Zhou Y."/>
            <person name="Liu J."/>
            <person name="Tang Z."/>
            <person name="Zhuo Y."/>
            <person name="Zhang Y."/>
            <person name="Yu L."/>
            <person name="Huang J."/>
            <person name="Yang P."/>
            <person name="Peng Q."/>
            <person name="Zhang J."/>
            <person name="Jiang W."/>
            <person name="Zhang Z."/>
            <person name="Lin K."/>
            <person name="Ro D.K."/>
            <person name="Chen X."/>
            <person name="Xiong X."/>
            <person name="Shang Y."/>
            <person name="Huang S."/>
            <person name="Zeng J."/>
        </authorList>
    </citation>
    <scope>NUCLEOTIDE SEQUENCE [LARGE SCALE GENOMIC DNA]</scope>
    <source>
        <strain evidence="8">cv. BLH2017</strain>
        <tissue evidence="7">Root</tissue>
    </source>
</reference>
<dbReference type="STRING" id="56857.A0A200QTX6"/>
<dbReference type="GO" id="GO:0006979">
    <property type="term" value="P:response to oxidative stress"/>
    <property type="evidence" value="ECO:0007669"/>
    <property type="project" value="InterPro"/>
</dbReference>
<evidence type="ECO:0000256" key="5">
    <source>
        <dbReference type="ARBA" id="ARBA00048488"/>
    </source>
</evidence>
<dbReference type="Gene3D" id="2.170.150.20">
    <property type="entry name" value="Peptide methionine sulfoxide reductase"/>
    <property type="match status" value="1"/>
</dbReference>
<sequence>MHEIMTNDFMAMGRTGSIGTLKPQELITASVVTRPCLNHPQNLTAEPEVLCSVCGAHLGHVFDDGPPPTGKRYCINSASLKLKSN</sequence>
<gene>
    <name evidence="7" type="ORF">BVC80_1783g11</name>
</gene>
<evidence type="ECO:0000256" key="2">
    <source>
        <dbReference type="ARBA" id="ARBA00012499"/>
    </source>
</evidence>
<dbReference type="PROSITE" id="PS51790">
    <property type="entry name" value="MSRB"/>
    <property type="match status" value="1"/>
</dbReference>
<evidence type="ECO:0000256" key="3">
    <source>
        <dbReference type="ARBA" id="ARBA00023002"/>
    </source>
</evidence>
<dbReference type="Pfam" id="PF01641">
    <property type="entry name" value="SelR"/>
    <property type="match status" value="1"/>
</dbReference>
<name>A0A200QTX6_MACCD</name>
<dbReference type="Proteomes" id="UP000195402">
    <property type="component" value="Unassembled WGS sequence"/>
</dbReference>
<accession>A0A200QTX6</accession>
<dbReference type="InterPro" id="IPR011057">
    <property type="entry name" value="Mss4-like_sf"/>
</dbReference>
<protein>
    <recommendedName>
        <fullName evidence="2">peptide-methionine (R)-S-oxide reductase</fullName>
        <ecNumber evidence="2">1.8.4.12</ecNumber>
    </recommendedName>
</protein>
<dbReference type="AlphaFoldDB" id="A0A200QTX6"/>